<dbReference type="SUPFAM" id="SSF53756">
    <property type="entry name" value="UDP-Glycosyltransferase/glycogen phosphorylase"/>
    <property type="match status" value="1"/>
</dbReference>
<gene>
    <name evidence="5" type="ORF">H7344_09855</name>
</gene>
<name>A0ABR6U8A1_9ACTN</name>
<keyword evidence="2" id="KW-0808">Transferase</keyword>
<evidence type="ECO:0000259" key="4">
    <source>
        <dbReference type="Pfam" id="PF13439"/>
    </source>
</evidence>
<evidence type="ECO:0000313" key="5">
    <source>
        <dbReference type="EMBL" id="MBC2960598.1"/>
    </source>
</evidence>
<dbReference type="InterPro" id="IPR001296">
    <property type="entry name" value="Glyco_trans_1"/>
</dbReference>
<evidence type="ECO:0000313" key="6">
    <source>
        <dbReference type="Proteomes" id="UP000604001"/>
    </source>
</evidence>
<evidence type="ECO:0000256" key="1">
    <source>
        <dbReference type="ARBA" id="ARBA00022676"/>
    </source>
</evidence>
<feature type="domain" description="Glycosyltransferase subfamily 4-like N-terminal" evidence="4">
    <location>
        <begin position="2"/>
        <end position="151"/>
    </location>
</feature>
<reference evidence="5 6" key="1">
    <citation type="submission" date="2020-08" db="EMBL/GenBank/DDBJ databases">
        <title>novel species in genus Nocardioides.</title>
        <authorList>
            <person name="Zhang G."/>
        </authorList>
    </citation>
    <scope>NUCLEOTIDE SEQUENCE [LARGE SCALE GENOMIC DNA]</scope>
    <source>
        <strain evidence="5 6">SC8A-24</strain>
    </source>
</reference>
<dbReference type="Proteomes" id="UP000604001">
    <property type="component" value="Unassembled WGS sequence"/>
</dbReference>
<organism evidence="5 6">
    <name type="scientific">Nocardioides deserti</name>
    <dbReference type="NCBI Taxonomy" id="1588644"/>
    <lineage>
        <taxon>Bacteria</taxon>
        <taxon>Bacillati</taxon>
        <taxon>Actinomycetota</taxon>
        <taxon>Actinomycetes</taxon>
        <taxon>Propionibacteriales</taxon>
        <taxon>Nocardioidaceae</taxon>
        <taxon>Nocardioides</taxon>
    </lineage>
</organism>
<dbReference type="EMBL" id="JACMYC010000004">
    <property type="protein sequence ID" value="MBC2960598.1"/>
    <property type="molecule type" value="Genomic_DNA"/>
</dbReference>
<sequence length="332" mass="35140">MTHALARELVDRGHDVSLFAGPGSDPALPVELLDLPEFEPSEVAMGDVNAPSRHWMAEHHAYLSLMLSLAGGEDRRFDVVHNNSLHHLPVAMARSLSVPVVTTLHTPPLPWLESAIALAPDTSSFVAVSRATARAWSHVADATAVHNGVDVTSWRPGPGGGPAVWTGRLVPEKAPHEAVDACRLAGVPLLLAGPMSDPAYFEEQIAPRLGEGATYVGHLDHAALAGLLGHASVAVTTPAWDEPYGLVAAEAMACGTPVASYARGALPEVVAPEAGVLARPGDVEDLARAVLAARDCDRAVVRRHAELHCSLTRMTDEYERLYADLVDRSLAA</sequence>
<accession>A0ABR6U8A1</accession>
<comment type="caution">
    <text evidence="5">The sequence shown here is derived from an EMBL/GenBank/DDBJ whole genome shotgun (WGS) entry which is preliminary data.</text>
</comment>
<dbReference type="Pfam" id="PF13439">
    <property type="entry name" value="Glyco_transf_4"/>
    <property type="match status" value="1"/>
</dbReference>
<dbReference type="PANTHER" id="PTHR12526:SF595">
    <property type="entry name" value="BLL5217 PROTEIN"/>
    <property type="match status" value="1"/>
</dbReference>
<dbReference type="Gene3D" id="3.40.50.2000">
    <property type="entry name" value="Glycogen Phosphorylase B"/>
    <property type="match status" value="2"/>
</dbReference>
<proteinExistence type="predicted"/>
<protein>
    <submittedName>
        <fullName evidence="5">Glycosyltransferase</fullName>
    </submittedName>
</protein>
<dbReference type="InterPro" id="IPR028098">
    <property type="entry name" value="Glyco_trans_4-like_N"/>
</dbReference>
<keyword evidence="1" id="KW-0328">Glycosyltransferase</keyword>
<evidence type="ECO:0000256" key="2">
    <source>
        <dbReference type="ARBA" id="ARBA00022679"/>
    </source>
</evidence>
<evidence type="ECO:0000259" key="3">
    <source>
        <dbReference type="Pfam" id="PF00534"/>
    </source>
</evidence>
<dbReference type="Pfam" id="PF00534">
    <property type="entry name" value="Glycos_transf_1"/>
    <property type="match status" value="1"/>
</dbReference>
<feature type="domain" description="Glycosyl transferase family 1" evidence="3">
    <location>
        <begin position="166"/>
        <end position="292"/>
    </location>
</feature>
<keyword evidence="6" id="KW-1185">Reference proteome</keyword>
<dbReference type="PANTHER" id="PTHR12526">
    <property type="entry name" value="GLYCOSYLTRANSFERASE"/>
    <property type="match status" value="1"/>
</dbReference>